<evidence type="ECO:0000256" key="17">
    <source>
        <dbReference type="RuleBase" id="RU004445"/>
    </source>
</evidence>
<comment type="cofactor">
    <cofactor evidence="17">
        <name>Mg(2+)</name>
        <dbReference type="ChEBI" id="CHEBI:18420"/>
    </cofactor>
    <cofactor evidence="17">
        <name>Mn(2+)</name>
        <dbReference type="ChEBI" id="CHEBI:29035"/>
    </cofactor>
    <text evidence="17">Binds 1 Mg(2+) or Mn(2+) ion per subunit.</text>
</comment>
<keyword evidence="14 17" id="KW-0100">Branched-chain amino acid biosynthesis</keyword>
<dbReference type="PANTHER" id="PTHR42979:SF1">
    <property type="entry name" value="3-ISOPROPYLMALATE DEHYDROGENASE"/>
    <property type="match status" value="1"/>
</dbReference>
<organism evidence="19 20">
    <name type="scientific">Candidatus Methylobacter oryzae</name>
    <dbReference type="NCBI Taxonomy" id="2497749"/>
    <lineage>
        <taxon>Bacteria</taxon>
        <taxon>Pseudomonadati</taxon>
        <taxon>Pseudomonadota</taxon>
        <taxon>Gammaproteobacteria</taxon>
        <taxon>Methylococcales</taxon>
        <taxon>Methylococcaceae</taxon>
        <taxon>Methylobacter</taxon>
    </lineage>
</organism>
<evidence type="ECO:0000256" key="8">
    <source>
        <dbReference type="ARBA" id="ARBA00022430"/>
    </source>
</evidence>
<dbReference type="Pfam" id="PF00180">
    <property type="entry name" value="Iso_dh"/>
    <property type="match status" value="1"/>
</dbReference>
<evidence type="ECO:0000256" key="9">
    <source>
        <dbReference type="ARBA" id="ARBA00022605"/>
    </source>
</evidence>
<comment type="caution">
    <text evidence="19">The sequence shown here is derived from an EMBL/GenBank/DDBJ whole genome shotgun (WGS) entry which is preliminary data.</text>
</comment>
<evidence type="ECO:0000313" key="19">
    <source>
        <dbReference type="EMBL" id="TRW92728.1"/>
    </source>
</evidence>
<evidence type="ECO:0000256" key="2">
    <source>
        <dbReference type="ARBA" id="ARBA00001936"/>
    </source>
</evidence>
<gene>
    <name evidence="19" type="primary">leuB</name>
    <name evidence="19" type="ORF">EKO24_014985</name>
</gene>
<dbReference type="SMART" id="SM01329">
    <property type="entry name" value="Iso_dh"/>
    <property type="match status" value="1"/>
</dbReference>
<comment type="similarity">
    <text evidence="4">Belongs to the isocitrate and isopropylmalate dehydrogenases family. LeuB type 1 subfamily.</text>
</comment>
<dbReference type="SUPFAM" id="SSF53659">
    <property type="entry name" value="Isocitrate/Isopropylmalate dehydrogenase-like"/>
    <property type="match status" value="1"/>
</dbReference>
<protein>
    <recommendedName>
        <fullName evidence="7 15">3-isopropylmalate dehydrogenase</fullName>
        <ecNumber evidence="6 15">1.1.1.85</ecNumber>
    </recommendedName>
</protein>
<dbReference type="InterPro" id="IPR019818">
    <property type="entry name" value="IsoCit/isopropylmalate_DH_CS"/>
</dbReference>
<dbReference type="PANTHER" id="PTHR42979">
    <property type="entry name" value="3-ISOPROPYLMALATE DEHYDROGENASE"/>
    <property type="match status" value="1"/>
</dbReference>
<evidence type="ECO:0000256" key="15">
    <source>
        <dbReference type="NCBIfam" id="TIGR00169"/>
    </source>
</evidence>
<dbReference type="NCBIfam" id="TIGR00169">
    <property type="entry name" value="leuB"/>
    <property type="match status" value="1"/>
</dbReference>
<dbReference type="Gene3D" id="3.40.718.10">
    <property type="entry name" value="Isopropylmalate Dehydrogenase"/>
    <property type="match status" value="1"/>
</dbReference>
<keyword evidence="10 17" id="KW-0479">Metal-binding</keyword>
<feature type="domain" description="Isopropylmalate dehydrogenase-like" evidence="18">
    <location>
        <begin position="5"/>
        <end position="358"/>
    </location>
</feature>
<dbReference type="EMBL" id="RYFG02000107">
    <property type="protein sequence ID" value="TRW92728.1"/>
    <property type="molecule type" value="Genomic_DNA"/>
</dbReference>
<keyword evidence="13 17" id="KW-0520">NAD</keyword>
<keyword evidence="12 16" id="KW-0560">Oxidoreductase</keyword>
<proteinExistence type="inferred from homology"/>
<evidence type="ECO:0000256" key="10">
    <source>
        <dbReference type="ARBA" id="ARBA00022723"/>
    </source>
</evidence>
<keyword evidence="9" id="KW-0028">Amino-acid biosynthesis</keyword>
<comment type="subunit">
    <text evidence="5 17">Homodimer.</text>
</comment>
<dbReference type="Proteomes" id="UP000733744">
    <property type="component" value="Unassembled WGS sequence"/>
</dbReference>
<evidence type="ECO:0000256" key="1">
    <source>
        <dbReference type="ARBA" id="ARBA00000624"/>
    </source>
</evidence>
<dbReference type="InterPro" id="IPR024084">
    <property type="entry name" value="IsoPropMal-DH-like_dom"/>
</dbReference>
<dbReference type="EC" id="1.1.1.85" evidence="6 15"/>
<evidence type="ECO:0000256" key="3">
    <source>
        <dbReference type="ARBA" id="ARBA00004762"/>
    </source>
</evidence>
<keyword evidence="20" id="KW-1185">Reference proteome</keyword>
<comment type="function">
    <text evidence="17">Catalyzes the oxidation of 3-carboxy-2-hydroxy-4-methylpentanoate (3-isopropylmalate) to 3-carboxy-4-methyl-2-oxopentanoate. The product decarboxylates to 4-methyl-2 oxopentanoate.</text>
</comment>
<evidence type="ECO:0000256" key="5">
    <source>
        <dbReference type="ARBA" id="ARBA00011738"/>
    </source>
</evidence>
<evidence type="ECO:0000313" key="20">
    <source>
        <dbReference type="Proteomes" id="UP000733744"/>
    </source>
</evidence>
<dbReference type="RefSeq" id="WP_127028518.1">
    <property type="nucleotide sequence ID" value="NZ_RYFG02000107.1"/>
</dbReference>
<evidence type="ECO:0000259" key="18">
    <source>
        <dbReference type="SMART" id="SM01329"/>
    </source>
</evidence>
<comment type="pathway">
    <text evidence="3 17">Amino-acid biosynthesis; L-leucine biosynthesis; L-leucine from 3-methyl-2-oxobutanoate: step 3/4.</text>
</comment>
<evidence type="ECO:0000256" key="4">
    <source>
        <dbReference type="ARBA" id="ARBA00008319"/>
    </source>
</evidence>
<evidence type="ECO:0000256" key="6">
    <source>
        <dbReference type="ARBA" id="ARBA00013101"/>
    </source>
</evidence>
<keyword evidence="11" id="KW-0460">Magnesium</keyword>
<evidence type="ECO:0000256" key="16">
    <source>
        <dbReference type="RuleBase" id="RU004443"/>
    </source>
</evidence>
<sequence>MKNYKIAVLAGDGIGPEITREAIKVLKLIEERNDVTFELMPAAFGACAYFEFGDAFPQSTIDICDQADAILKGPIGLSHEQSKTIPVDKQPERGALLPMRRRYNTYANFRPVFLPKALAHFSPLKPEIIGEGIDIIMVRELVGGLYFGSKEAGVNEQGLRYVKETLEYDEEQIRRIMHQAFKLASKRRKLLHNIHKSNVLKSSVLWNEILEEVAKEYPDVEVHHQLVDSAATNLCLKPTQFDVMVMENMFGDILSDQGGGILGSLGLMPSACIGPEKAYYEPSHGSAPDIAGKNIANPYSMIGSVAMMLENSFDMAAEARNVWDAMQGVFGDGYSTADLSKPGTGVKMISTEEFGDKVVEKLRNMPKVSG</sequence>
<accession>A0ABY3C8P1</accession>
<dbReference type="InterPro" id="IPR004429">
    <property type="entry name" value="Isopropylmalate_DH"/>
</dbReference>
<evidence type="ECO:0000256" key="12">
    <source>
        <dbReference type="ARBA" id="ARBA00023002"/>
    </source>
</evidence>
<evidence type="ECO:0000256" key="7">
    <source>
        <dbReference type="ARBA" id="ARBA00019276"/>
    </source>
</evidence>
<evidence type="ECO:0000256" key="11">
    <source>
        <dbReference type="ARBA" id="ARBA00022842"/>
    </source>
</evidence>
<comment type="catalytic activity">
    <reaction evidence="1 17">
        <text>(2R,3S)-3-isopropylmalate + NAD(+) = 4-methyl-2-oxopentanoate + CO2 + NADH</text>
        <dbReference type="Rhea" id="RHEA:32271"/>
        <dbReference type="ChEBI" id="CHEBI:16526"/>
        <dbReference type="ChEBI" id="CHEBI:17865"/>
        <dbReference type="ChEBI" id="CHEBI:35121"/>
        <dbReference type="ChEBI" id="CHEBI:57540"/>
        <dbReference type="ChEBI" id="CHEBI:57945"/>
        <dbReference type="EC" id="1.1.1.85"/>
    </reaction>
</comment>
<dbReference type="PROSITE" id="PS00470">
    <property type="entry name" value="IDH_IMDH"/>
    <property type="match status" value="1"/>
</dbReference>
<evidence type="ECO:0000256" key="14">
    <source>
        <dbReference type="ARBA" id="ARBA00023304"/>
    </source>
</evidence>
<evidence type="ECO:0000256" key="13">
    <source>
        <dbReference type="ARBA" id="ARBA00023027"/>
    </source>
</evidence>
<reference evidence="19 20" key="1">
    <citation type="journal article" date="2019" name="Antonie Van Leeuwenhoek">
        <title>Description of 'Ca. Methylobacter oryzae' KRF1, a novel species from the environmentally important Methylobacter clade 2.</title>
        <authorList>
            <person name="Khatri K."/>
            <person name="Mohite J.A."/>
            <person name="Pandit P.S."/>
            <person name="Bahulikar R."/>
            <person name="Rahalkar M.C."/>
        </authorList>
    </citation>
    <scope>NUCLEOTIDE SEQUENCE [LARGE SCALE GENOMIC DNA]</scope>
    <source>
        <strain evidence="19 20">KRF1</strain>
    </source>
</reference>
<name>A0ABY3C8P1_9GAMM</name>
<dbReference type="GO" id="GO:0003862">
    <property type="term" value="F:3-isopropylmalate dehydrogenase activity"/>
    <property type="evidence" value="ECO:0007669"/>
    <property type="project" value="UniProtKB-EC"/>
</dbReference>
<comment type="cofactor">
    <cofactor evidence="2">
        <name>Mn(2+)</name>
        <dbReference type="ChEBI" id="CHEBI:29035"/>
    </cofactor>
</comment>
<keyword evidence="8 17" id="KW-0432">Leucine biosynthesis</keyword>